<dbReference type="InterPro" id="IPR023214">
    <property type="entry name" value="HAD_sf"/>
</dbReference>
<dbReference type="PANTHER" id="PTHR35134:SF2">
    <property type="entry name" value="NUCLEOTIDASE YQFW-RELATED"/>
    <property type="match status" value="1"/>
</dbReference>
<feature type="active site" description="Proton donor" evidence="4">
    <location>
        <position position="11"/>
    </location>
</feature>
<sequence length="196" mass="22736">MKQLNFCIDIDGTVTEAYDWIPRANDYFKTSIAPEMVNDYEIHKALGVESELYDEFYGLYGEIMHEEARIRRGVKKVLDMLYQKHNIHFVTAREAKMKPVTEKWLAHHKLPMDSLSLLGSHNKVSKAMALSCDLFIEDRYENAVQLAGYGFNVLLIDCNYNQGYSYPGITRVNDWLEINDHLENFLLSSRFSQIAV</sequence>
<evidence type="ECO:0000256" key="4">
    <source>
        <dbReference type="PIRSR" id="PIRSR610708-1"/>
    </source>
</evidence>
<dbReference type="PIRSF" id="PIRSF021362">
    <property type="entry name" value="UCP021362_HAD"/>
    <property type="match status" value="1"/>
</dbReference>
<dbReference type="STRING" id="52689.AKG39_13310"/>
<comment type="caution">
    <text evidence="5">The sequence shown here is derived from an EMBL/GenBank/DDBJ whole genome shotgun (WGS) entry which is preliminary data.</text>
</comment>
<dbReference type="EC" id="3.1.3.-" evidence="3"/>
<dbReference type="AlphaFoldDB" id="A0A0L6TYX2"/>
<evidence type="ECO:0000313" key="5">
    <source>
        <dbReference type="EMBL" id="KNZ41282.1"/>
    </source>
</evidence>
<keyword evidence="6" id="KW-1185">Reference proteome</keyword>
<dbReference type="InterPro" id="IPR009206">
    <property type="entry name" value="Nucleotidase_putative"/>
</dbReference>
<dbReference type="PANTHER" id="PTHR35134">
    <property type="entry name" value="NUCLEOTIDASE YQFW-RELATED"/>
    <property type="match status" value="1"/>
</dbReference>
<dbReference type="InterPro" id="IPR052419">
    <property type="entry name" value="5_3-deoxyribonucleotidase-like"/>
</dbReference>
<accession>A0A0L6TYX2</accession>
<dbReference type="GO" id="GO:0008253">
    <property type="term" value="F:5'-nucleotidase activity"/>
    <property type="evidence" value="ECO:0007669"/>
    <property type="project" value="InterPro"/>
</dbReference>
<dbReference type="InterPro" id="IPR036412">
    <property type="entry name" value="HAD-like_sf"/>
</dbReference>
<dbReference type="InterPro" id="IPR010708">
    <property type="entry name" value="5'(3')-deoxyribonucleotidase"/>
</dbReference>
<dbReference type="Gene3D" id="3.40.50.1000">
    <property type="entry name" value="HAD superfamily/HAD-like"/>
    <property type="match status" value="1"/>
</dbReference>
<dbReference type="RefSeq" id="WP_050740889.1">
    <property type="nucleotide sequence ID" value="NZ_LGYO01000033.1"/>
</dbReference>
<proteinExistence type="inferred from homology"/>
<evidence type="ECO:0000256" key="3">
    <source>
        <dbReference type="PIRNR" id="PIRNR021362"/>
    </source>
</evidence>
<gene>
    <name evidence="5" type="ORF">AKG39_13310</name>
</gene>
<dbReference type="Proteomes" id="UP000036873">
    <property type="component" value="Unassembled WGS sequence"/>
</dbReference>
<dbReference type="OrthoDB" id="2471595at2"/>
<comment type="similarity">
    <text evidence="1 3">Belongs to the 5'(3')-deoxyribonucleotidase family.</text>
</comment>
<evidence type="ECO:0000313" key="6">
    <source>
        <dbReference type="Proteomes" id="UP000036873"/>
    </source>
</evidence>
<protein>
    <recommendedName>
        <fullName evidence="3">Nucleotidase</fullName>
        <ecNumber evidence="3">3.1.3.-</ecNumber>
    </recommendedName>
</protein>
<dbReference type="GO" id="GO:0009264">
    <property type="term" value="P:deoxyribonucleotide catabolic process"/>
    <property type="evidence" value="ECO:0007669"/>
    <property type="project" value="InterPro"/>
</dbReference>
<evidence type="ECO:0000256" key="2">
    <source>
        <dbReference type="ARBA" id="ARBA00022801"/>
    </source>
</evidence>
<organism evidence="5 6">
    <name type="scientific">Acetobacterium bakii</name>
    <dbReference type="NCBI Taxonomy" id="52689"/>
    <lineage>
        <taxon>Bacteria</taxon>
        <taxon>Bacillati</taxon>
        <taxon>Bacillota</taxon>
        <taxon>Clostridia</taxon>
        <taxon>Eubacteriales</taxon>
        <taxon>Eubacteriaceae</taxon>
        <taxon>Acetobacterium</taxon>
    </lineage>
</organism>
<reference evidence="6" key="1">
    <citation type="submission" date="2015-07" db="EMBL/GenBank/DDBJ databases">
        <title>Draft genome sequence of Acetobacterium bakii DSM 8293, a potential psychrophilic chemical producer through syngas fermentation.</title>
        <authorList>
            <person name="Song Y."/>
            <person name="Hwang S."/>
            <person name="Cho B.-K."/>
        </authorList>
    </citation>
    <scope>NUCLEOTIDE SEQUENCE [LARGE SCALE GENOMIC DNA]</scope>
    <source>
        <strain evidence="6">DSM 8239</strain>
    </source>
</reference>
<name>A0A0L6TYX2_9FIRM</name>
<feature type="active site" description="Nucleophile" evidence="4">
    <location>
        <position position="9"/>
    </location>
</feature>
<dbReference type="SUPFAM" id="SSF56784">
    <property type="entry name" value="HAD-like"/>
    <property type="match status" value="1"/>
</dbReference>
<keyword evidence="2 3" id="KW-0378">Hydrolase</keyword>
<dbReference type="EMBL" id="LGYO01000033">
    <property type="protein sequence ID" value="KNZ41282.1"/>
    <property type="molecule type" value="Genomic_DNA"/>
</dbReference>
<dbReference type="Pfam" id="PF06941">
    <property type="entry name" value="NT5C"/>
    <property type="match status" value="1"/>
</dbReference>
<dbReference type="PATRIC" id="fig|52689.4.peg.2029"/>
<evidence type="ECO:0000256" key="1">
    <source>
        <dbReference type="ARBA" id="ARBA00009589"/>
    </source>
</evidence>